<dbReference type="Pfam" id="PF00821">
    <property type="entry name" value="PEPCK_GTP"/>
    <property type="match status" value="1"/>
</dbReference>
<dbReference type="GO" id="GO:0042594">
    <property type="term" value="P:response to starvation"/>
    <property type="evidence" value="ECO:0007669"/>
    <property type="project" value="TreeGrafter"/>
</dbReference>
<feature type="domain" description="Phosphoenolpyruvate carboxykinase C-terminal P-loop" evidence="1">
    <location>
        <begin position="210"/>
        <end position="416"/>
    </location>
</feature>
<dbReference type="KEGG" id="pbar:105434157"/>
<reference evidence="4" key="1">
    <citation type="submission" date="2025-08" db="UniProtKB">
        <authorList>
            <consortium name="RefSeq"/>
        </authorList>
    </citation>
    <scope>IDENTIFICATION</scope>
</reference>
<dbReference type="GO" id="GO:0019543">
    <property type="term" value="P:propionate catabolic process"/>
    <property type="evidence" value="ECO:0007669"/>
    <property type="project" value="TreeGrafter"/>
</dbReference>
<dbReference type="OrthoDB" id="5841594at2759"/>
<dbReference type="AlphaFoldDB" id="A0A6I9X5N4"/>
<dbReference type="InterPro" id="IPR035077">
    <property type="entry name" value="PEP_carboxykinase_GTP_C"/>
</dbReference>
<dbReference type="Proteomes" id="UP000504615">
    <property type="component" value="Unplaced"/>
</dbReference>
<dbReference type="InterPro" id="IPR041588">
    <property type="entry name" value="Integrase_H2C2"/>
</dbReference>
<evidence type="ECO:0000259" key="2">
    <source>
        <dbReference type="Pfam" id="PF17921"/>
    </source>
</evidence>
<dbReference type="GeneID" id="105434157"/>
<dbReference type="GO" id="GO:0030145">
    <property type="term" value="F:manganese ion binding"/>
    <property type="evidence" value="ECO:0007669"/>
    <property type="project" value="TreeGrafter"/>
</dbReference>
<dbReference type="GO" id="GO:0046327">
    <property type="term" value="P:glycerol biosynthetic process from pyruvate"/>
    <property type="evidence" value="ECO:0007669"/>
    <property type="project" value="TreeGrafter"/>
</dbReference>
<evidence type="ECO:0000313" key="4">
    <source>
        <dbReference type="RefSeq" id="XP_011648089.1"/>
    </source>
</evidence>
<dbReference type="InterPro" id="IPR018091">
    <property type="entry name" value="PEP_carboxykin_GTP_CS"/>
</dbReference>
<dbReference type="GO" id="GO:0004613">
    <property type="term" value="F:phosphoenolpyruvate carboxykinase (GTP) activity"/>
    <property type="evidence" value="ECO:0007669"/>
    <property type="project" value="InterPro"/>
</dbReference>
<dbReference type="InterPro" id="IPR013035">
    <property type="entry name" value="PEP_carboxykinase_C"/>
</dbReference>
<dbReference type="GO" id="GO:0006107">
    <property type="term" value="P:oxaloacetate metabolic process"/>
    <property type="evidence" value="ECO:0007669"/>
    <property type="project" value="TreeGrafter"/>
</dbReference>
<organism evidence="3 4">
    <name type="scientific">Pogonomyrmex barbatus</name>
    <name type="common">red harvester ant</name>
    <dbReference type="NCBI Taxonomy" id="144034"/>
    <lineage>
        <taxon>Eukaryota</taxon>
        <taxon>Metazoa</taxon>
        <taxon>Ecdysozoa</taxon>
        <taxon>Arthropoda</taxon>
        <taxon>Hexapoda</taxon>
        <taxon>Insecta</taxon>
        <taxon>Pterygota</taxon>
        <taxon>Neoptera</taxon>
        <taxon>Endopterygota</taxon>
        <taxon>Hymenoptera</taxon>
        <taxon>Apocrita</taxon>
        <taxon>Aculeata</taxon>
        <taxon>Formicoidea</taxon>
        <taxon>Formicidae</taxon>
        <taxon>Myrmicinae</taxon>
        <taxon>Pogonomyrmex</taxon>
    </lineage>
</organism>
<dbReference type="Pfam" id="PF17921">
    <property type="entry name" value="Integrase_H2C2"/>
    <property type="match status" value="1"/>
</dbReference>
<evidence type="ECO:0000313" key="3">
    <source>
        <dbReference type="Proteomes" id="UP000504615"/>
    </source>
</evidence>
<dbReference type="InterPro" id="IPR008209">
    <property type="entry name" value="PEP_carboxykinase_GTP"/>
</dbReference>
<keyword evidence="3" id="KW-1185">Reference proteome</keyword>
<dbReference type="GO" id="GO:0006094">
    <property type="term" value="P:gluconeogenesis"/>
    <property type="evidence" value="ECO:0007669"/>
    <property type="project" value="InterPro"/>
</dbReference>
<dbReference type="GO" id="GO:0005525">
    <property type="term" value="F:GTP binding"/>
    <property type="evidence" value="ECO:0007669"/>
    <property type="project" value="InterPro"/>
</dbReference>
<dbReference type="Gene3D" id="1.10.340.70">
    <property type="match status" value="1"/>
</dbReference>
<feature type="domain" description="Integrase zinc-binding" evidence="2">
    <location>
        <begin position="74"/>
        <end position="116"/>
    </location>
</feature>
<dbReference type="PANTHER" id="PTHR11561:SF0">
    <property type="entry name" value="PHOSPHOENOLPYRUVATE CARBOXYKINASE [GTP]-RELATED"/>
    <property type="match status" value="1"/>
</dbReference>
<dbReference type="RefSeq" id="XP_011648089.1">
    <property type="nucleotide sequence ID" value="XM_011649787.2"/>
</dbReference>
<sequence length="419" mass="47080">MRHVDALSHYPLPECNLINKERDGLTARLKKAQSEDGNVKKIFDLVESGKMTDYVIRGGLLFRENNGELLIVMPESMQSQVIRQAHETGHFSVAKTEAILGSDYWISNAKAKIEKLLLCLDAFSKFVWLYATKTTNTKEILNKLRKQAFIFGNPRIISDRERMDKLNVSITLILLLTKLADPKCDEWYCYLKRTQLYLNTTAHRSIDQEILGITNPKGKKRYIAAAFPSACGKTNLAMMQPTLPGYKIECVGDDIAWMRFDNKGILRAINPENGFFGVAPGTSSATNPNAMNTIFKNTIFTNVASTSDGGVYWEGMEKEVADNIKIIDWKGNDWFRGSKIPAAHPNSRFCTPAKQCPIIDPSWEDPTGVPIDAILFGGRRPEGVPLVYQARNWQHGIFIGAAMRSEATAAAEHRVHKYF</sequence>
<dbReference type="PANTHER" id="PTHR11561">
    <property type="entry name" value="PHOSPHOENOLPYRUVATE CARBOXYKINASE"/>
    <property type="match status" value="1"/>
</dbReference>
<dbReference type="Gene3D" id="3.90.228.20">
    <property type="match status" value="2"/>
</dbReference>
<dbReference type="GO" id="GO:0071333">
    <property type="term" value="P:cellular response to glucose stimulus"/>
    <property type="evidence" value="ECO:0007669"/>
    <property type="project" value="TreeGrafter"/>
</dbReference>
<gene>
    <name evidence="4" type="primary">LOC105434157</name>
</gene>
<proteinExistence type="predicted"/>
<dbReference type="PROSITE" id="PS00505">
    <property type="entry name" value="PEPCK_GTP"/>
    <property type="match status" value="1"/>
</dbReference>
<dbReference type="SUPFAM" id="SSF53795">
    <property type="entry name" value="PEP carboxykinase-like"/>
    <property type="match status" value="1"/>
</dbReference>
<dbReference type="GO" id="GO:0033993">
    <property type="term" value="P:response to lipid"/>
    <property type="evidence" value="ECO:0007669"/>
    <property type="project" value="TreeGrafter"/>
</dbReference>
<evidence type="ECO:0000259" key="1">
    <source>
        <dbReference type="Pfam" id="PF00821"/>
    </source>
</evidence>
<name>A0A6I9X5N4_9HYME</name>
<dbReference type="GO" id="GO:0005829">
    <property type="term" value="C:cytosol"/>
    <property type="evidence" value="ECO:0007669"/>
    <property type="project" value="TreeGrafter"/>
</dbReference>
<protein>
    <submittedName>
        <fullName evidence="4">Phosphoenolpyruvate carboxykinase [GTP]-like</fullName>
    </submittedName>
</protein>
<accession>A0A6I9X5N4</accession>